<comment type="similarity">
    <text evidence="2">Belongs to the fucolectin family.</text>
</comment>
<dbReference type="SUPFAM" id="SSF49785">
    <property type="entry name" value="Galactose-binding domain-like"/>
    <property type="match status" value="1"/>
</dbReference>
<evidence type="ECO:0000256" key="7">
    <source>
        <dbReference type="ARBA" id="ARBA00023157"/>
    </source>
</evidence>
<organism evidence="9 10">
    <name type="scientific">Strigamia maritima</name>
    <name type="common">European centipede</name>
    <name type="synonym">Geophilus maritimus</name>
    <dbReference type="NCBI Taxonomy" id="126957"/>
    <lineage>
        <taxon>Eukaryota</taxon>
        <taxon>Metazoa</taxon>
        <taxon>Ecdysozoa</taxon>
        <taxon>Arthropoda</taxon>
        <taxon>Myriapoda</taxon>
        <taxon>Chilopoda</taxon>
        <taxon>Pleurostigmophora</taxon>
        <taxon>Geophilomorpha</taxon>
        <taxon>Linotaeniidae</taxon>
        <taxon>Strigamia</taxon>
    </lineage>
</organism>
<dbReference type="GO" id="GO:0010185">
    <property type="term" value="P:regulation of cellular defense response"/>
    <property type="evidence" value="ECO:0007669"/>
    <property type="project" value="UniProtKB-ARBA"/>
</dbReference>
<evidence type="ECO:0000256" key="6">
    <source>
        <dbReference type="ARBA" id="ARBA00022837"/>
    </source>
</evidence>
<sequence length="243" mass="26986">MTTKLISADPEYKENPKFRENKLQISNVSITLVLFNLMLNPISCGHKIGYSVTSESVDSTTQTTTIKPEIIITTTTKPVNPAYFPCIPRFLGIDFSKKKAVQSSVDNSFDANWAQDGNGATCSRTNGTDQVDKFPWWRIDLVDQYVVTNVTCYTAPNCCQGRNEMQVRVGQFMEEGKGTVFTYNALCAELVASNGSVFTFNCHGMLIGRYITVQKVGQHSECDDEGLSICELAVKGYKLVKQI</sequence>
<evidence type="ECO:0000259" key="8">
    <source>
        <dbReference type="SMART" id="SM00607"/>
    </source>
</evidence>
<evidence type="ECO:0000313" key="9">
    <source>
        <dbReference type="EnsemblMetazoa" id="SMAR008338-PA"/>
    </source>
</evidence>
<evidence type="ECO:0000256" key="1">
    <source>
        <dbReference type="ARBA" id="ARBA00002219"/>
    </source>
</evidence>
<feature type="domain" description="Fucolectin tachylectin-4 pentraxin-1" evidence="8">
    <location>
        <begin position="96"/>
        <end position="241"/>
    </location>
</feature>
<evidence type="ECO:0000256" key="4">
    <source>
        <dbReference type="ARBA" id="ARBA00022723"/>
    </source>
</evidence>
<dbReference type="EnsemblMetazoa" id="SMAR008338-RA">
    <property type="protein sequence ID" value="SMAR008338-PA"/>
    <property type="gene ID" value="SMAR008338"/>
</dbReference>
<keyword evidence="10" id="KW-1185">Reference proteome</keyword>
<dbReference type="AlphaFoldDB" id="T1J411"/>
<dbReference type="Gene3D" id="2.60.120.260">
    <property type="entry name" value="Galactose-binding domain-like"/>
    <property type="match status" value="1"/>
</dbReference>
<dbReference type="InterPro" id="IPR051941">
    <property type="entry name" value="BG_Antigen-Binding_Lectin"/>
</dbReference>
<dbReference type="EMBL" id="JH431833">
    <property type="status" value="NOT_ANNOTATED_CDS"/>
    <property type="molecule type" value="Genomic_DNA"/>
</dbReference>
<dbReference type="SMART" id="SM00607">
    <property type="entry name" value="FTP"/>
    <property type="match status" value="1"/>
</dbReference>
<accession>T1J411</accession>
<dbReference type="Proteomes" id="UP000014500">
    <property type="component" value="Unassembled WGS sequence"/>
</dbReference>
<keyword evidence="6" id="KW-0106">Calcium</keyword>
<dbReference type="GO" id="GO:0046872">
    <property type="term" value="F:metal ion binding"/>
    <property type="evidence" value="ECO:0007669"/>
    <property type="project" value="UniProtKB-KW"/>
</dbReference>
<keyword evidence="4" id="KW-0479">Metal-binding</keyword>
<dbReference type="HOGENOM" id="CLU_1145057_0_0_1"/>
<dbReference type="GO" id="GO:0001868">
    <property type="term" value="P:regulation of complement activation, lectin pathway"/>
    <property type="evidence" value="ECO:0007669"/>
    <property type="project" value="UniProtKB-ARBA"/>
</dbReference>
<dbReference type="GO" id="GO:0042806">
    <property type="term" value="F:fucose binding"/>
    <property type="evidence" value="ECO:0007669"/>
    <property type="project" value="UniProtKB-ARBA"/>
</dbReference>
<evidence type="ECO:0000256" key="3">
    <source>
        <dbReference type="ARBA" id="ARBA00011233"/>
    </source>
</evidence>
<comment type="function">
    <text evidence="1">Acts as a defensive agent. Recognizes blood group fucosylated oligosaccharides including A, B, H and Lewis B-type antigens. Does not recognize Lewis A antigen and has low affinity for monovalent haptens.</text>
</comment>
<name>T1J411_STRMM</name>
<protein>
    <recommendedName>
        <fullName evidence="8">Fucolectin tachylectin-4 pentraxin-1 domain-containing protein</fullName>
    </recommendedName>
</protein>
<evidence type="ECO:0000256" key="2">
    <source>
        <dbReference type="ARBA" id="ARBA00010147"/>
    </source>
</evidence>
<dbReference type="Pfam" id="PF22633">
    <property type="entry name" value="F5_F8_type_C_2"/>
    <property type="match status" value="1"/>
</dbReference>
<keyword evidence="7" id="KW-1015">Disulfide bond</keyword>
<dbReference type="STRING" id="126957.T1J411"/>
<dbReference type="PANTHER" id="PTHR45713">
    <property type="entry name" value="FTP DOMAIN-CONTAINING PROTEIN"/>
    <property type="match status" value="1"/>
</dbReference>
<reference evidence="9" key="2">
    <citation type="submission" date="2015-02" db="UniProtKB">
        <authorList>
            <consortium name="EnsemblMetazoa"/>
        </authorList>
    </citation>
    <scope>IDENTIFICATION</scope>
</reference>
<dbReference type="PhylomeDB" id="T1J411"/>
<evidence type="ECO:0000256" key="5">
    <source>
        <dbReference type="ARBA" id="ARBA00022734"/>
    </source>
</evidence>
<dbReference type="PANTHER" id="PTHR45713:SF15">
    <property type="entry name" value="F5_8 TYPE C DOMAIN-CONTAINING PROTEIN"/>
    <property type="match status" value="1"/>
</dbReference>
<dbReference type="InterPro" id="IPR006585">
    <property type="entry name" value="FTP1"/>
</dbReference>
<comment type="subunit">
    <text evidence="3">Homotrimer.</text>
</comment>
<proteinExistence type="inferred from homology"/>
<dbReference type="InterPro" id="IPR008979">
    <property type="entry name" value="Galactose-bd-like_sf"/>
</dbReference>
<keyword evidence="5" id="KW-0430">Lectin</keyword>
<evidence type="ECO:0000313" key="10">
    <source>
        <dbReference type="Proteomes" id="UP000014500"/>
    </source>
</evidence>
<reference evidence="10" key="1">
    <citation type="submission" date="2011-05" db="EMBL/GenBank/DDBJ databases">
        <authorList>
            <person name="Richards S.R."/>
            <person name="Qu J."/>
            <person name="Jiang H."/>
            <person name="Jhangiani S.N."/>
            <person name="Agravi P."/>
            <person name="Goodspeed R."/>
            <person name="Gross S."/>
            <person name="Mandapat C."/>
            <person name="Jackson L."/>
            <person name="Mathew T."/>
            <person name="Pu L."/>
            <person name="Thornton R."/>
            <person name="Saada N."/>
            <person name="Wilczek-Boney K.B."/>
            <person name="Lee S."/>
            <person name="Kovar C."/>
            <person name="Wu Y."/>
            <person name="Scherer S.E."/>
            <person name="Worley K.C."/>
            <person name="Muzny D.M."/>
            <person name="Gibbs R."/>
        </authorList>
    </citation>
    <scope>NUCLEOTIDE SEQUENCE</scope>
    <source>
        <strain evidence="10">Brora</strain>
    </source>
</reference>